<feature type="domain" description="TauD/TfdA-like" evidence="4">
    <location>
        <begin position="35"/>
        <end position="241"/>
    </location>
</feature>
<dbReference type="AlphaFoldDB" id="A0A9X4EVL5"/>
<dbReference type="GO" id="GO:0017000">
    <property type="term" value="P:antibiotic biosynthetic process"/>
    <property type="evidence" value="ECO:0007669"/>
    <property type="project" value="UniProtKB-KW"/>
</dbReference>
<dbReference type="RefSeq" id="WP_040122829.1">
    <property type="nucleotide sequence ID" value="NZ_JAKNBA010000006.1"/>
</dbReference>
<comment type="caution">
    <text evidence="5">The sequence shown here is derived from an EMBL/GenBank/DDBJ whole genome shotgun (WGS) entry which is preliminary data.</text>
</comment>
<dbReference type="SUPFAM" id="SSF51197">
    <property type="entry name" value="Clavaminate synthase-like"/>
    <property type="match status" value="1"/>
</dbReference>
<dbReference type="Proteomes" id="UP001140979">
    <property type="component" value="Unassembled WGS sequence"/>
</dbReference>
<dbReference type="InterPro" id="IPR042098">
    <property type="entry name" value="TauD-like_sf"/>
</dbReference>
<keyword evidence="5" id="KW-0223">Dioxygenase</keyword>
<evidence type="ECO:0000256" key="2">
    <source>
        <dbReference type="ARBA" id="ARBA00023002"/>
    </source>
</evidence>
<organism evidence="5 6">
    <name type="scientific">Vibrio aestuarianus</name>
    <dbReference type="NCBI Taxonomy" id="28171"/>
    <lineage>
        <taxon>Bacteria</taxon>
        <taxon>Pseudomonadati</taxon>
        <taxon>Pseudomonadota</taxon>
        <taxon>Gammaproteobacteria</taxon>
        <taxon>Vibrionales</taxon>
        <taxon>Vibrionaceae</taxon>
        <taxon>Vibrio</taxon>
    </lineage>
</organism>
<evidence type="ECO:0000256" key="1">
    <source>
        <dbReference type="ARBA" id="ARBA00001954"/>
    </source>
</evidence>
<dbReference type="EMBL" id="JAKNBA010000006">
    <property type="protein sequence ID" value="MDE1241658.1"/>
    <property type="molecule type" value="Genomic_DNA"/>
</dbReference>
<dbReference type="GO" id="GO:0016706">
    <property type="term" value="F:2-oxoglutarate-dependent dioxygenase activity"/>
    <property type="evidence" value="ECO:0007669"/>
    <property type="project" value="UniProtKB-ARBA"/>
</dbReference>
<comment type="cofactor">
    <cofactor evidence="1">
        <name>Fe(2+)</name>
        <dbReference type="ChEBI" id="CHEBI:29033"/>
    </cofactor>
</comment>
<evidence type="ECO:0000256" key="3">
    <source>
        <dbReference type="ARBA" id="ARBA00023194"/>
    </source>
</evidence>
<dbReference type="Gene3D" id="3.60.130.10">
    <property type="entry name" value="Clavaminate synthase-like"/>
    <property type="match status" value="1"/>
</dbReference>
<dbReference type="Pfam" id="PF02668">
    <property type="entry name" value="TauD"/>
    <property type="match status" value="1"/>
</dbReference>
<evidence type="ECO:0000313" key="6">
    <source>
        <dbReference type="Proteomes" id="UP001140979"/>
    </source>
</evidence>
<sequence length="265" mass="30483">MMNEYNSGERGSVSCLPLSSKLYSRLQTITQIDTQAIRDCGYQVIRNFGTNVDEFEQVFDRISRSQLYYSERIGSICHQYSVELSSGNFSQQMRTGGFHTDFMFQEHPPEYIALLCLETDPKHPIYGRNQIISMSALLERLNTGFGLSVEELLKRQLPYHFANGQHFSVPLLHKNNGHLQFKFHQHLVTNSMKESAVRDKEIDTYLAQLHAAMIDVSEDVCLDAGDLLVLSNHHALHRRSECSVSFDSETKIWRSRKMASIRFNL</sequence>
<gene>
    <name evidence="5" type="ORF">L9W94_05745</name>
</gene>
<evidence type="ECO:0000313" key="5">
    <source>
        <dbReference type="EMBL" id="MDE1241658.1"/>
    </source>
</evidence>
<accession>A0A9X4EVL5</accession>
<dbReference type="PANTHER" id="PTHR10696">
    <property type="entry name" value="GAMMA-BUTYROBETAINE HYDROXYLASE-RELATED"/>
    <property type="match status" value="1"/>
</dbReference>
<evidence type="ECO:0000259" key="4">
    <source>
        <dbReference type="Pfam" id="PF02668"/>
    </source>
</evidence>
<keyword evidence="2" id="KW-0560">Oxidoreductase</keyword>
<proteinExistence type="predicted"/>
<dbReference type="PANTHER" id="PTHR10696:SF56">
    <property type="entry name" value="TAUD_TFDA-LIKE DOMAIN-CONTAINING PROTEIN"/>
    <property type="match status" value="1"/>
</dbReference>
<protein>
    <submittedName>
        <fullName evidence="5">TauD/TfdA family dioxygenase</fullName>
    </submittedName>
</protein>
<keyword evidence="3" id="KW-0045">Antibiotic biosynthesis</keyword>
<dbReference type="InterPro" id="IPR050411">
    <property type="entry name" value="AlphaKG_dependent_hydroxylases"/>
</dbReference>
<reference evidence="5" key="1">
    <citation type="submission" date="2022-02" db="EMBL/GenBank/DDBJ databases">
        <title>Emergence and expansion in Europe of a Vibrio aestuarianus clonal complex pathogenic for oysters.</title>
        <authorList>
            <person name="Mesnil A."/>
            <person name="Travers M.-A."/>
        </authorList>
    </citation>
    <scope>NUCLEOTIDE SEQUENCE</scope>
    <source>
        <strain evidence="5">19_064_11T1</strain>
    </source>
</reference>
<name>A0A9X4EVL5_9VIBR</name>
<dbReference type="InterPro" id="IPR003819">
    <property type="entry name" value="TauD/TfdA-like"/>
</dbReference>